<proteinExistence type="predicted"/>
<dbReference type="Gene3D" id="3.30.1240.10">
    <property type="match status" value="1"/>
</dbReference>
<dbReference type="OrthoDB" id="1650327at2"/>
<dbReference type="EMBL" id="AP018933">
    <property type="protein sequence ID" value="BBG30676.1"/>
    <property type="molecule type" value="Genomic_DNA"/>
</dbReference>
<reference evidence="1 2" key="1">
    <citation type="submission" date="2018-09" db="EMBL/GenBank/DDBJ databases">
        <title>Zymobacter palmae IAM14233 (=T109) whole genome analysis.</title>
        <authorList>
            <person name="Yanase H."/>
        </authorList>
    </citation>
    <scope>NUCLEOTIDE SEQUENCE [LARGE SCALE GENOMIC DNA]</scope>
    <source>
        <strain evidence="1 2">IAM14233</strain>
    </source>
</reference>
<dbReference type="PANTHER" id="PTHR10000">
    <property type="entry name" value="PHOSPHOSERINE PHOSPHATASE"/>
    <property type="match status" value="1"/>
</dbReference>
<dbReference type="GO" id="GO:0000287">
    <property type="term" value="F:magnesium ion binding"/>
    <property type="evidence" value="ECO:0007669"/>
    <property type="project" value="TreeGrafter"/>
</dbReference>
<dbReference type="InterPro" id="IPR036412">
    <property type="entry name" value="HAD-like_sf"/>
</dbReference>
<dbReference type="SUPFAM" id="SSF56784">
    <property type="entry name" value="HAD-like"/>
    <property type="match status" value="1"/>
</dbReference>
<name>A0A348HGC4_9GAMM</name>
<dbReference type="GO" id="GO:0005829">
    <property type="term" value="C:cytosol"/>
    <property type="evidence" value="ECO:0007669"/>
    <property type="project" value="TreeGrafter"/>
</dbReference>
<organism evidence="1 2">
    <name type="scientific">Zymobacter palmae</name>
    <dbReference type="NCBI Taxonomy" id="33074"/>
    <lineage>
        <taxon>Bacteria</taxon>
        <taxon>Pseudomonadati</taxon>
        <taxon>Pseudomonadota</taxon>
        <taxon>Gammaproteobacteria</taxon>
        <taxon>Oceanospirillales</taxon>
        <taxon>Halomonadaceae</taxon>
        <taxon>Zymobacter group</taxon>
        <taxon>Zymobacter</taxon>
    </lineage>
</organism>
<dbReference type="STRING" id="1123510.GCA_000620025_02041"/>
<dbReference type="GO" id="GO:0016791">
    <property type="term" value="F:phosphatase activity"/>
    <property type="evidence" value="ECO:0007669"/>
    <property type="project" value="TreeGrafter"/>
</dbReference>
<accession>A0A348HGC4</accession>
<dbReference type="AlphaFoldDB" id="A0A348HGC4"/>
<gene>
    <name evidence="1" type="ORF">ZBT109_1930</name>
</gene>
<evidence type="ECO:0000313" key="2">
    <source>
        <dbReference type="Proteomes" id="UP000267342"/>
    </source>
</evidence>
<keyword evidence="2" id="KW-1185">Reference proteome</keyword>
<dbReference type="InterPro" id="IPR006379">
    <property type="entry name" value="HAD-SF_hydro_IIB"/>
</dbReference>
<evidence type="ECO:0000313" key="1">
    <source>
        <dbReference type="EMBL" id="BBG30676.1"/>
    </source>
</evidence>
<dbReference type="Pfam" id="PF08282">
    <property type="entry name" value="Hydrolase_3"/>
    <property type="match status" value="1"/>
</dbReference>
<dbReference type="Gene3D" id="3.40.50.1000">
    <property type="entry name" value="HAD superfamily/HAD-like"/>
    <property type="match status" value="1"/>
</dbReference>
<protein>
    <submittedName>
        <fullName evidence="1">Predicted hydrolases of the HAD superfamily</fullName>
    </submittedName>
</protein>
<dbReference type="Proteomes" id="UP000267342">
    <property type="component" value="Chromosome"/>
</dbReference>
<dbReference type="NCBIfam" id="TIGR01484">
    <property type="entry name" value="HAD-SF-IIB"/>
    <property type="match status" value="1"/>
</dbReference>
<dbReference type="KEGG" id="zpl:ZBT109_1930"/>
<dbReference type="PANTHER" id="PTHR10000:SF53">
    <property type="entry name" value="5-AMINO-6-(5-PHOSPHO-D-RIBITYLAMINO)URACIL PHOSPHATASE YBJI-RELATED"/>
    <property type="match status" value="1"/>
</dbReference>
<dbReference type="InterPro" id="IPR023214">
    <property type="entry name" value="HAD_sf"/>
</dbReference>
<keyword evidence="1" id="KW-0378">Hydrolase</keyword>
<sequence length="252" mass="27863">MRYAIFDIDGTISQAGQPISSSVAEALLALREHYQVVFASARPVRDMLPLLPDELHDAVMVGCNGGMAWQRGEFMINEKFDADSAASMLGWLDNARAAYVVESHWQYGFSPIAHDFHDYVRSLNVTFPPAERDTVMAQGVNKILILDMALREPLLEYLSAQPFNVVEKLHRFDHCFDLMPGQTDKVNALDRLAIAPEQAIIFGNDLNDQAMLARAAHSVVVGEFQPATPPHQRVAFDEVAQAITALADKVAA</sequence>
<dbReference type="RefSeq" id="WP_051523796.1">
    <property type="nucleotide sequence ID" value="NZ_AP018933.1"/>
</dbReference>